<dbReference type="Proteomes" id="UP000199153">
    <property type="component" value="Unassembled WGS sequence"/>
</dbReference>
<dbReference type="GO" id="GO:0046872">
    <property type="term" value="F:metal ion binding"/>
    <property type="evidence" value="ECO:0007669"/>
    <property type="project" value="UniProtKB-KW"/>
</dbReference>
<comment type="similarity">
    <text evidence="1">Belongs to the DinB family.</text>
</comment>
<evidence type="ECO:0000313" key="6">
    <source>
        <dbReference type="EMBL" id="SFN83658.1"/>
    </source>
</evidence>
<evidence type="ECO:0000256" key="3">
    <source>
        <dbReference type="PIRSR" id="PIRSR607837-1"/>
    </source>
</evidence>
<dbReference type="InterPro" id="IPR007837">
    <property type="entry name" value="DinB"/>
</dbReference>
<dbReference type="EMBL" id="FOVL01000020">
    <property type="protein sequence ID" value="SFN83658.1"/>
    <property type="molecule type" value="Genomic_DNA"/>
</dbReference>
<dbReference type="RefSeq" id="WP_093410719.1">
    <property type="nucleotide sequence ID" value="NZ_FOVL01000020.1"/>
</dbReference>
<organism evidence="6 7">
    <name type="scientific">Salegentibacter flavus</name>
    <dbReference type="NCBI Taxonomy" id="287099"/>
    <lineage>
        <taxon>Bacteria</taxon>
        <taxon>Pseudomonadati</taxon>
        <taxon>Bacteroidota</taxon>
        <taxon>Flavobacteriia</taxon>
        <taxon>Flavobacteriales</taxon>
        <taxon>Flavobacteriaceae</taxon>
        <taxon>Salegentibacter</taxon>
    </lineage>
</organism>
<dbReference type="Pfam" id="PF12867">
    <property type="entry name" value="DinB_2"/>
    <property type="match status" value="1"/>
</dbReference>
<dbReference type="PANTHER" id="PTHR37302">
    <property type="entry name" value="SLR1116 PROTEIN"/>
    <property type="match status" value="1"/>
</dbReference>
<protein>
    <submittedName>
        <fullName evidence="6">Uncharacterized damage-inducible protein DinB (Forms a four-helix bundle)</fullName>
    </submittedName>
</protein>
<dbReference type="SUPFAM" id="SSF109854">
    <property type="entry name" value="DinB/YfiT-like putative metalloenzymes"/>
    <property type="match status" value="1"/>
</dbReference>
<sequence length="160" mass="18901">MDCNAYANQLAEFSWEIRNESLEIFERLPEGFMNWRLNNNAMSFAHIAKHLINVDELFLEMLQTGKKTYEWHLGSEEPHYEVENAEFEEIKQRLKTLQKERHAIIQAMDENTLNEKVTGELGEQSNIWSFIMQKLLEHEIYHRGQLSAYLKILQGEGELS</sequence>
<accession>A0A1I5C9K4</accession>
<dbReference type="InterPro" id="IPR034660">
    <property type="entry name" value="DinB/YfiT-like"/>
</dbReference>
<keyword evidence="2 3" id="KW-0479">Metal-binding</keyword>
<gene>
    <name evidence="6" type="ORF">SAMN05660413_02768</name>
</gene>
<feature type="coiled-coil region" evidence="4">
    <location>
        <begin position="80"/>
        <end position="107"/>
    </location>
</feature>
<feature type="binding site" evidence="3">
    <location>
        <position position="142"/>
    </location>
    <ligand>
        <name>a divalent metal cation</name>
        <dbReference type="ChEBI" id="CHEBI:60240"/>
    </ligand>
</feature>
<dbReference type="OrthoDB" id="119432at2"/>
<proteinExistence type="inferred from homology"/>
<reference evidence="6 7" key="1">
    <citation type="submission" date="2016-10" db="EMBL/GenBank/DDBJ databases">
        <authorList>
            <person name="de Groot N.N."/>
        </authorList>
    </citation>
    <scope>NUCLEOTIDE SEQUENCE [LARGE SCALE GENOMIC DNA]</scope>
    <source>
        <strain evidence="6 7">DSM 17794</strain>
    </source>
</reference>
<dbReference type="AlphaFoldDB" id="A0A1I5C9K4"/>
<keyword evidence="7" id="KW-1185">Reference proteome</keyword>
<dbReference type="InterPro" id="IPR024775">
    <property type="entry name" value="DinB-like"/>
</dbReference>
<keyword evidence="4" id="KW-0175">Coiled coil</keyword>
<evidence type="ECO:0000259" key="5">
    <source>
        <dbReference type="Pfam" id="PF12867"/>
    </source>
</evidence>
<dbReference type="PANTHER" id="PTHR37302:SF3">
    <property type="entry name" value="DAMAGE-INDUCIBLE PROTEIN DINB"/>
    <property type="match status" value="1"/>
</dbReference>
<feature type="binding site" evidence="3">
    <location>
        <position position="138"/>
    </location>
    <ligand>
        <name>a divalent metal cation</name>
        <dbReference type="ChEBI" id="CHEBI:60240"/>
    </ligand>
</feature>
<feature type="binding site" evidence="3">
    <location>
        <position position="50"/>
    </location>
    <ligand>
        <name>a divalent metal cation</name>
        <dbReference type="ChEBI" id="CHEBI:60240"/>
    </ligand>
</feature>
<evidence type="ECO:0000313" key="7">
    <source>
        <dbReference type="Proteomes" id="UP000199153"/>
    </source>
</evidence>
<dbReference type="Gene3D" id="1.20.120.450">
    <property type="entry name" value="dinb family like domain"/>
    <property type="match status" value="1"/>
</dbReference>
<evidence type="ECO:0000256" key="4">
    <source>
        <dbReference type="SAM" id="Coils"/>
    </source>
</evidence>
<dbReference type="STRING" id="287099.SAMN05660413_02768"/>
<feature type="domain" description="DinB-like" evidence="5">
    <location>
        <begin position="18"/>
        <end position="146"/>
    </location>
</feature>
<evidence type="ECO:0000256" key="2">
    <source>
        <dbReference type="ARBA" id="ARBA00022723"/>
    </source>
</evidence>
<name>A0A1I5C9K4_9FLAO</name>
<evidence type="ECO:0000256" key="1">
    <source>
        <dbReference type="ARBA" id="ARBA00008635"/>
    </source>
</evidence>